<accession>O51793</accession>
<sequence length="191" mass="20474">MPPARRRVRSLPPRQLASASAVSRAANCARTSLSSSRSSSTRSSASARAACAASAVCCASRRRRTTSSNCTATAACQSARIASAISAGSSGRARSARPARTTSASMALSVRDRVAGSPPPRRSRTCAPTPRGESVRRWAAPRRRPRSAWPARWRGSGRGWRQGGAWRRVRANSTRHLTHAPNVRTAIFYSF</sequence>
<evidence type="ECO:0000313" key="2">
    <source>
        <dbReference type="EMBL" id="CAA04559.1"/>
    </source>
</evidence>
<feature type="compositionally biased region" description="Low complexity" evidence="1">
    <location>
        <begin position="89"/>
        <end position="107"/>
    </location>
</feature>
<feature type="region of interest" description="Disordered" evidence="1">
    <location>
        <begin position="89"/>
        <end position="135"/>
    </location>
</feature>
<dbReference type="EMBL" id="AJ001159">
    <property type="protein sequence ID" value="CAA04559.1"/>
    <property type="molecule type" value="Genomic_DNA"/>
</dbReference>
<dbReference type="AlphaFoldDB" id="O51793"/>
<proteinExistence type="predicted"/>
<feature type="region of interest" description="Disordered" evidence="1">
    <location>
        <begin position="1"/>
        <end position="23"/>
    </location>
</feature>
<reference evidence="2" key="1">
    <citation type="journal article" date="1999" name="J. Bacteriol.">
        <title>Transcriptional organization of the czc heavy-metal homeostasis determinant from Alcaligenes eutrophus.</title>
        <authorList>
            <person name="Grosse C."/>
            <person name="Grass G."/>
            <person name="Anton A."/>
            <person name="Franke S."/>
            <person name="Navarrete Santos A."/>
            <person name="Lawley B."/>
            <person name="Brown L."/>
            <person name="Nies D.H."/>
        </authorList>
    </citation>
    <scope>NUCLEOTIDE SEQUENCE</scope>
    <source>
        <strain evidence="2">CH34</strain>
    </source>
</reference>
<name>O51793_9BURK</name>
<organism evidence="2">
    <name type="scientific">Cupriavidus metallidurans</name>
    <dbReference type="NCBI Taxonomy" id="119219"/>
    <lineage>
        <taxon>Bacteria</taxon>
        <taxon>Pseudomonadati</taxon>
        <taxon>Pseudomonadota</taxon>
        <taxon>Betaproteobacteria</taxon>
        <taxon>Burkholderiales</taxon>
        <taxon>Burkholderiaceae</taxon>
        <taxon>Cupriavidus</taxon>
    </lineage>
</organism>
<protein>
    <submittedName>
        <fullName evidence="2">Uncharacterized protein</fullName>
    </submittedName>
</protein>
<evidence type="ECO:0000256" key="1">
    <source>
        <dbReference type="SAM" id="MobiDB-lite"/>
    </source>
</evidence>